<evidence type="ECO:0000256" key="1">
    <source>
        <dbReference type="SAM" id="MobiDB-lite"/>
    </source>
</evidence>
<feature type="compositionally biased region" description="Polar residues" evidence="1">
    <location>
        <begin position="46"/>
        <end position="59"/>
    </location>
</feature>
<gene>
    <name evidence="2" type="ORF">HPB48_012460</name>
</gene>
<organism evidence="2 3">
    <name type="scientific">Haemaphysalis longicornis</name>
    <name type="common">Bush tick</name>
    <dbReference type="NCBI Taxonomy" id="44386"/>
    <lineage>
        <taxon>Eukaryota</taxon>
        <taxon>Metazoa</taxon>
        <taxon>Ecdysozoa</taxon>
        <taxon>Arthropoda</taxon>
        <taxon>Chelicerata</taxon>
        <taxon>Arachnida</taxon>
        <taxon>Acari</taxon>
        <taxon>Parasitiformes</taxon>
        <taxon>Ixodida</taxon>
        <taxon>Ixodoidea</taxon>
        <taxon>Ixodidae</taxon>
        <taxon>Haemaphysalinae</taxon>
        <taxon>Haemaphysalis</taxon>
    </lineage>
</organism>
<evidence type="ECO:0000313" key="3">
    <source>
        <dbReference type="Proteomes" id="UP000821853"/>
    </source>
</evidence>
<dbReference type="Proteomes" id="UP000821853">
    <property type="component" value="Unassembled WGS sequence"/>
</dbReference>
<comment type="caution">
    <text evidence="2">The sequence shown here is derived from an EMBL/GenBank/DDBJ whole genome shotgun (WGS) entry which is preliminary data.</text>
</comment>
<sequence>MDTTQDAQQEEKTTDPTLKKRARNSSRNHTELTQLETQPEAEIEAFTNTTPSRLRQRPTTGPIEGTDDHVLPNHTKAVRLHCSIELTLKRIVHSPMFEVQFTNQPHLQEQTQAPTPLPPCASPKPQRDRCRDLWSGSGPATVTTTREH</sequence>
<dbReference type="AlphaFoldDB" id="A0A9J6GMK8"/>
<keyword evidence="3" id="KW-1185">Reference proteome</keyword>
<feature type="region of interest" description="Disordered" evidence="1">
    <location>
        <begin position="1"/>
        <end position="72"/>
    </location>
</feature>
<name>A0A9J6GMK8_HAELO</name>
<evidence type="ECO:0000313" key="2">
    <source>
        <dbReference type="EMBL" id="KAH9376813.1"/>
    </source>
</evidence>
<feature type="compositionally biased region" description="Basic and acidic residues" evidence="1">
    <location>
        <begin position="9"/>
        <end position="18"/>
    </location>
</feature>
<dbReference type="VEuPathDB" id="VectorBase:HLOH_054622"/>
<protein>
    <submittedName>
        <fullName evidence="2">Uncharacterized protein</fullName>
    </submittedName>
</protein>
<feature type="compositionally biased region" description="Polar residues" evidence="1">
    <location>
        <begin position="27"/>
        <end position="37"/>
    </location>
</feature>
<proteinExistence type="predicted"/>
<reference evidence="2 3" key="1">
    <citation type="journal article" date="2020" name="Cell">
        <title>Large-Scale Comparative Analyses of Tick Genomes Elucidate Their Genetic Diversity and Vector Capacities.</title>
        <authorList>
            <consortium name="Tick Genome and Microbiome Consortium (TIGMIC)"/>
            <person name="Jia N."/>
            <person name="Wang J."/>
            <person name="Shi W."/>
            <person name="Du L."/>
            <person name="Sun Y."/>
            <person name="Zhan W."/>
            <person name="Jiang J.F."/>
            <person name="Wang Q."/>
            <person name="Zhang B."/>
            <person name="Ji P."/>
            <person name="Bell-Sakyi L."/>
            <person name="Cui X.M."/>
            <person name="Yuan T.T."/>
            <person name="Jiang B.G."/>
            <person name="Yang W.F."/>
            <person name="Lam T.T."/>
            <person name="Chang Q.C."/>
            <person name="Ding S.J."/>
            <person name="Wang X.J."/>
            <person name="Zhu J.G."/>
            <person name="Ruan X.D."/>
            <person name="Zhao L."/>
            <person name="Wei J.T."/>
            <person name="Ye R.Z."/>
            <person name="Que T.C."/>
            <person name="Du C.H."/>
            <person name="Zhou Y.H."/>
            <person name="Cheng J.X."/>
            <person name="Dai P.F."/>
            <person name="Guo W.B."/>
            <person name="Han X.H."/>
            <person name="Huang E.J."/>
            <person name="Li L.F."/>
            <person name="Wei W."/>
            <person name="Gao Y.C."/>
            <person name="Liu J.Z."/>
            <person name="Shao H.Z."/>
            <person name="Wang X."/>
            <person name="Wang C.C."/>
            <person name="Yang T.C."/>
            <person name="Huo Q.B."/>
            <person name="Li W."/>
            <person name="Chen H.Y."/>
            <person name="Chen S.E."/>
            <person name="Zhou L.G."/>
            <person name="Ni X.B."/>
            <person name="Tian J.H."/>
            <person name="Sheng Y."/>
            <person name="Liu T."/>
            <person name="Pan Y.S."/>
            <person name="Xia L.Y."/>
            <person name="Li J."/>
            <person name="Zhao F."/>
            <person name="Cao W.C."/>
        </authorList>
    </citation>
    <scope>NUCLEOTIDE SEQUENCE [LARGE SCALE GENOMIC DNA]</scope>
    <source>
        <strain evidence="2">HaeL-2018</strain>
    </source>
</reference>
<feature type="compositionally biased region" description="Polar residues" evidence="1">
    <location>
        <begin position="138"/>
        <end position="148"/>
    </location>
</feature>
<accession>A0A9J6GMK8</accession>
<feature type="region of interest" description="Disordered" evidence="1">
    <location>
        <begin position="107"/>
        <end position="148"/>
    </location>
</feature>
<dbReference type="EMBL" id="JABSTR010000008">
    <property type="protein sequence ID" value="KAH9376813.1"/>
    <property type="molecule type" value="Genomic_DNA"/>
</dbReference>